<name>A0AA96V0E5_9EURY</name>
<evidence type="ECO:0000256" key="11">
    <source>
        <dbReference type="ARBA" id="ARBA00048366"/>
    </source>
</evidence>
<keyword evidence="8" id="KW-0547">Nucleotide-binding</keyword>
<dbReference type="Pfam" id="PF01300">
    <property type="entry name" value="Sua5_yciO_yrdC"/>
    <property type="match status" value="1"/>
</dbReference>
<dbReference type="GO" id="GO:0003725">
    <property type="term" value="F:double-stranded RNA binding"/>
    <property type="evidence" value="ECO:0007669"/>
    <property type="project" value="InterPro"/>
</dbReference>
<dbReference type="NCBIfam" id="TIGR00057">
    <property type="entry name" value="L-threonylcarbamoyladenylate synthase"/>
    <property type="match status" value="1"/>
</dbReference>
<dbReference type="GO" id="GO:0008033">
    <property type="term" value="P:tRNA processing"/>
    <property type="evidence" value="ECO:0007669"/>
    <property type="project" value="UniProtKB-KW"/>
</dbReference>
<dbReference type="InterPro" id="IPR006070">
    <property type="entry name" value="Sua5-like_dom"/>
</dbReference>
<keyword evidence="9" id="KW-0067">ATP-binding</keyword>
<evidence type="ECO:0000256" key="5">
    <source>
        <dbReference type="ARBA" id="ARBA00022679"/>
    </source>
</evidence>
<evidence type="ECO:0000256" key="2">
    <source>
        <dbReference type="ARBA" id="ARBA00007663"/>
    </source>
</evidence>
<dbReference type="EMBL" id="CP131059">
    <property type="protein sequence ID" value="WNY24084.1"/>
    <property type="molecule type" value="Genomic_DNA"/>
</dbReference>
<dbReference type="GO" id="GO:0006450">
    <property type="term" value="P:regulation of translational fidelity"/>
    <property type="evidence" value="ECO:0007669"/>
    <property type="project" value="TreeGrafter"/>
</dbReference>
<dbReference type="AlphaFoldDB" id="A0AA96V0E5"/>
<evidence type="ECO:0000256" key="6">
    <source>
        <dbReference type="ARBA" id="ARBA00022694"/>
    </source>
</evidence>
<reference evidence="13 14" key="1">
    <citation type="submission" date="2023-07" db="EMBL/GenBank/DDBJ databases">
        <title>Closed genoem sequence of Methanomicrococcus sp. Hf6.</title>
        <authorList>
            <person name="Poehlein A."/>
            <person name="Protasov E."/>
            <person name="Platt K."/>
            <person name="Reeh H."/>
            <person name="Daniel R."/>
            <person name="Brune A."/>
        </authorList>
    </citation>
    <scope>NUCLEOTIDE SEQUENCE [LARGE SCALE GENOMIC DNA]</scope>
    <source>
        <strain evidence="13 14">Hf6</strain>
    </source>
</reference>
<comment type="subcellular location">
    <subcellularLocation>
        <location evidence="1">Cytoplasm</location>
    </subcellularLocation>
</comment>
<dbReference type="PANTHER" id="PTHR17490">
    <property type="entry name" value="SUA5"/>
    <property type="match status" value="1"/>
</dbReference>
<dbReference type="InterPro" id="IPR050156">
    <property type="entry name" value="TC-AMP_synthase_SUA5"/>
</dbReference>
<protein>
    <recommendedName>
        <fullName evidence="10">L-threonylcarbamoyladenylate synthase</fullName>
        <ecNumber evidence="3">2.7.7.87</ecNumber>
    </recommendedName>
    <alternativeName>
        <fullName evidence="10">L-threonylcarbamoyladenylate synthase</fullName>
    </alternativeName>
</protein>
<organism evidence="13 14">
    <name type="scientific">Methanimicrococcus hongohii</name>
    <dbReference type="NCBI Taxonomy" id="3028295"/>
    <lineage>
        <taxon>Archaea</taxon>
        <taxon>Methanobacteriati</taxon>
        <taxon>Methanobacteriota</taxon>
        <taxon>Stenosarchaea group</taxon>
        <taxon>Methanomicrobia</taxon>
        <taxon>Methanosarcinales</taxon>
        <taxon>Methanosarcinaceae</taxon>
        <taxon>Methanimicrococcus</taxon>
    </lineage>
</organism>
<evidence type="ECO:0000256" key="1">
    <source>
        <dbReference type="ARBA" id="ARBA00004496"/>
    </source>
</evidence>
<evidence type="ECO:0000256" key="7">
    <source>
        <dbReference type="ARBA" id="ARBA00022695"/>
    </source>
</evidence>
<evidence type="ECO:0000256" key="10">
    <source>
        <dbReference type="ARBA" id="ARBA00029774"/>
    </source>
</evidence>
<evidence type="ECO:0000259" key="12">
    <source>
        <dbReference type="PROSITE" id="PS51163"/>
    </source>
</evidence>
<keyword evidence="4" id="KW-0963">Cytoplasm</keyword>
<evidence type="ECO:0000256" key="9">
    <source>
        <dbReference type="ARBA" id="ARBA00022840"/>
    </source>
</evidence>
<gene>
    <name evidence="13" type="primary">ywlC</name>
    <name evidence="13" type="ORF">MmiHf6_14130</name>
</gene>
<dbReference type="PROSITE" id="PS51163">
    <property type="entry name" value="YRDC"/>
    <property type="match status" value="1"/>
</dbReference>
<dbReference type="GO" id="GO:0005737">
    <property type="term" value="C:cytoplasm"/>
    <property type="evidence" value="ECO:0007669"/>
    <property type="project" value="UniProtKB-SubCell"/>
</dbReference>
<keyword evidence="7 13" id="KW-0548">Nucleotidyltransferase</keyword>
<feature type="domain" description="YrdC-like" evidence="12">
    <location>
        <begin position="13"/>
        <end position="198"/>
    </location>
</feature>
<evidence type="ECO:0000256" key="4">
    <source>
        <dbReference type="ARBA" id="ARBA00022490"/>
    </source>
</evidence>
<evidence type="ECO:0000313" key="14">
    <source>
        <dbReference type="Proteomes" id="UP001302978"/>
    </source>
</evidence>
<keyword evidence="5 13" id="KW-0808">Transferase</keyword>
<comment type="similarity">
    <text evidence="2">Belongs to the SUA5 family.</text>
</comment>
<proteinExistence type="inferred from homology"/>
<dbReference type="GO" id="GO:0000049">
    <property type="term" value="F:tRNA binding"/>
    <property type="evidence" value="ECO:0007669"/>
    <property type="project" value="TreeGrafter"/>
</dbReference>
<dbReference type="PANTHER" id="PTHR17490:SF16">
    <property type="entry name" value="THREONYLCARBAMOYL-AMP SYNTHASE"/>
    <property type="match status" value="1"/>
</dbReference>
<accession>A0AA96V0E5</accession>
<dbReference type="KEGG" id="mehf:MmiHf6_14130"/>
<dbReference type="InterPro" id="IPR017945">
    <property type="entry name" value="DHBP_synth_RibB-like_a/b_dom"/>
</dbReference>
<keyword evidence="6" id="KW-0819">tRNA processing</keyword>
<evidence type="ECO:0000313" key="13">
    <source>
        <dbReference type="EMBL" id="WNY24084.1"/>
    </source>
</evidence>
<dbReference type="EC" id="2.7.7.87" evidence="3"/>
<dbReference type="GO" id="GO:0005524">
    <property type="term" value="F:ATP binding"/>
    <property type="evidence" value="ECO:0007669"/>
    <property type="project" value="UniProtKB-KW"/>
</dbReference>
<evidence type="ECO:0000256" key="3">
    <source>
        <dbReference type="ARBA" id="ARBA00012584"/>
    </source>
</evidence>
<dbReference type="RefSeq" id="WP_316557256.1">
    <property type="nucleotide sequence ID" value="NZ_CP131059.1"/>
</dbReference>
<dbReference type="Gene3D" id="3.90.870.10">
    <property type="entry name" value="DHBP synthase"/>
    <property type="match status" value="1"/>
</dbReference>
<evidence type="ECO:0000256" key="8">
    <source>
        <dbReference type="ARBA" id="ARBA00022741"/>
    </source>
</evidence>
<dbReference type="Proteomes" id="UP001302978">
    <property type="component" value="Chromosome"/>
</dbReference>
<keyword evidence="14" id="KW-1185">Reference proteome</keyword>
<comment type="catalytic activity">
    <reaction evidence="11">
        <text>L-threonine + hydrogencarbonate + ATP = L-threonylcarbamoyladenylate + diphosphate + H2O</text>
        <dbReference type="Rhea" id="RHEA:36407"/>
        <dbReference type="ChEBI" id="CHEBI:15377"/>
        <dbReference type="ChEBI" id="CHEBI:17544"/>
        <dbReference type="ChEBI" id="CHEBI:30616"/>
        <dbReference type="ChEBI" id="CHEBI:33019"/>
        <dbReference type="ChEBI" id="CHEBI:57926"/>
        <dbReference type="ChEBI" id="CHEBI:73682"/>
        <dbReference type="EC" id="2.7.7.87"/>
    </reaction>
</comment>
<dbReference type="GO" id="GO:0061710">
    <property type="term" value="F:L-threonylcarbamoyladenylate synthase"/>
    <property type="evidence" value="ECO:0007669"/>
    <property type="project" value="UniProtKB-EC"/>
</dbReference>
<dbReference type="GeneID" id="85196002"/>
<sequence>MSKTQVYSLEDFETAVDAAAAALKSGKIAAFPTETVYGLGASIFDENAVLKIYEAKGRAPEKPLSVLISSADEMEKIAAVVPKNARKLAECFWPGPLTIILKKKAEISDKITAGKETVGLRVPAHPAALEIVRRAGPLACPSANLSDSREPKSAADVLADLDGQIDLLIDGGKTQIQKPSTIVDLTVEPPRILRKGGLEISEIKKCIGEVLE</sequence>
<dbReference type="SUPFAM" id="SSF55821">
    <property type="entry name" value="YrdC/RibB"/>
    <property type="match status" value="1"/>
</dbReference>